<evidence type="ECO:0000313" key="2">
    <source>
        <dbReference type="Proteomes" id="UP000541444"/>
    </source>
</evidence>
<evidence type="ECO:0008006" key="3">
    <source>
        <dbReference type="Google" id="ProtNLM"/>
    </source>
</evidence>
<accession>A0A7J7P5M5</accession>
<organism evidence="1 2">
    <name type="scientific">Kingdonia uniflora</name>
    <dbReference type="NCBI Taxonomy" id="39325"/>
    <lineage>
        <taxon>Eukaryota</taxon>
        <taxon>Viridiplantae</taxon>
        <taxon>Streptophyta</taxon>
        <taxon>Embryophyta</taxon>
        <taxon>Tracheophyta</taxon>
        <taxon>Spermatophyta</taxon>
        <taxon>Magnoliopsida</taxon>
        <taxon>Ranunculales</taxon>
        <taxon>Circaeasteraceae</taxon>
        <taxon>Kingdonia</taxon>
    </lineage>
</organism>
<dbReference type="OrthoDB" id="4062651at2759"/>
<gene>
    <name evidence="1" type="ORF">GIB67_031281</name>
</gene>
<evidence type="ECO:0000313" key="1">
    <source>
        <dbReference type="EMBL" id="KAF6174757.1"/>
    </source>
</evidence>
<proteinExistence type="predicted"/>
<reference evidence="1 2" key="1">
    <citation type="journal article" date="2020" name="IScience">
        <title>Genome Sequencing of the Endangered Kingdonia uniflora (Circaeasteraceae, Ranunculales) Reveals Potential Mechanisms of Evolutionary Specialization.</title>
        <authorList>
            <person name="Sun Y."/>
            <person name="Deng T."/>
            <person name="Zhang A."/>
            <person name="Moore M.J."/>
            <person name="Landis J.B."/>
            <person name="Lin N."/>
            <person name="Zhang H."/>
            <person name="Zhang X."/>
            <person name="Huang J."/>
            <person name="Zhang X."/>
            <person name="Sun H."/>
            <person name="Wang H."/>
        </authorList>
    </citation>
    <scope>NUCLEOTIDE SEQUENCE [LARGE SCALE GENOMIC DNA]</scope>
    <source>
        <strain evidence="1">TB1705</strain>
        <tissue evidence="1">Leaf</tissue>
    </source>
</reference>
<dbReference type="Proteomes" id="UP000541444">
    <property type="component" value="Unassembled WGS sequence"/>
</dbReference>
<keyword evidence="2" id="KW-1185">Reference proteome</keyword>
<protein>
    <recommendedName>
        <fullName evidence="3">S-locus receptor kinase C-terminal domain-containing protein</fullName>
    </recommendedName>
</protein>
<dbReference type="EMBL" id="JACGCM010000243">
    <property type="protein sequence ID" value="KAF6174757.1"/>
    <property type="molecule type" value="Genomic_DNA"/>
</dbReference>
<dbReference type="AlphaFoldDB" id="A0A7J7P5M5"/>
<name>A0A7J7P5M5_9MAGN</name>
<dbReference type="PANTHER" id="PTHR27006">
    <property type="entry name" value="PROMASTIGOTE SURFACE ANTIGEN PROTEIN PSA"/>
    <property type="match status" value="1"/>
</dbReference>
<comment type="caution">
    <text evidence="1">The sequence shown here is derived from an EMBL/GenBank/DDBJ whole genome shotgun (WGS) entry which is preliminary data.</text>
</comment>
<sequence length="51" mass="5562">MVKCIQVGLLCVQDKPTDRPNTLDVIFMLNNETATLPAPKQSAFLTGKNVS</sequence>
<dbReference type="PANTHER" id="PTHR27006:SF606">
    <property type="entry name" value="INTERLEUKIN-1 RECEPTOR-ASSOCIATED KINASE 4"/>
    <property type="match status" value="1"/>
</dbReference>